<comment type="caution">
    <text evidence="1">The sequence shown here is derived from an EMBL/GenBank/DDBJ whole genome shotgun (WGS) entry which is preliminary data.</text>
</comment>
<dbReference type="AlphaFoldDB" id="A0A0F9RDB4"/>
<sequence>MRITATALIRGTQYVVEIDNKVYDGRPEQAAKEVKLAISELENSELAIKKAITH</sequence>
<proteinExistence type="predicted"/>
<organism evidence="1">
    <name type="scientific">marine sediment metagenome</name>
    <dbReference type="NCBI Taxonomy" id="412755"/>
    <lineage>
        <taxon>unclassified sequences</taxon>
        <taxon>metagenomes</taxon>
        <taxon>ecological metagenomes</taxon>
    </lineage>
</organism>
<name>A0A0F9RDB4_9ZZZZ</name>
<dbReference type="EMBL" id="LAZR01000924">
    <property type="protein sequence ID" value="KKN54540.1"/>
    <property type="molecule type" value="Genomic_DNA"/>
</dbReference>
<protein>
    <submittedName>
        <fullName evidence="1">Uncharacterized protein</fullName>
    </submittedName>
</protein>
<evidence type="ECO:0000313" key="1">
    <source>
        <dbReference type="EMBL" id="KKN54540.1"/>
    </source>
</evidence>
<reference evidence="1" key="1">
    <citation type="journal article" date="2015" name="Nature">
        <title>Complex archaea that bridge the gap between prokaryotes and eukaryotes.</title>
        <authorList>
            <person name="Spang A."/>
            <person name="Saw J.H."/>
            <person name="Jorgensen S.L."/>
            <person name="Zaremba-Niedzwiedzka K."/>
            <person name="Martijn J."/>
            <person name="Lind A.E."/>
            <person name="van Eijk R."/>
            <person name="Schleper C."/>
            <person name="Guy L."/>
            <person name="Ettema T.J."/>
        </authorList>
    </citation>
    <scope>NUCLEOTIDE SEQUENCE</scope>
</reference>
<accession>A0A0F9RDB4</accession>
<gene>
    <name evidence="1" type="ORF">LCGC14_0591320</name>
</gene>